<dbReference type="GeneID" id="59329747"/>
<accession>A0A8H6FBG3</accession>
<name>A0A8H6FBG3_9LECA</name>
<keyword evidence="1" id="KW-0472">Membrane</keyword>
<dbReference type="EMBL" id="JACCJB010000012">
    <property type="protein sequence ID" value="KAF6222245.1"/>
    <property type="molecule type" value="Genomic_DNA"/>
</dbReference>
<protein>
    <recommendedName>
        <fullName evidence="4">Subtilisin-like serine protease protein</fullName>
    </recommendedName>
</protein>
<dbReference type="Pfam" id="PF20246">
    <property type="entry name" value="DUF6601"/>
    <property type="match status" value="1"/>
</dbReference>
<organism evidence="2 3">
    <name type="scientific">Letharia lupina</name>
    <dbReference type="NCBI Taxonomy" id="560253"/>
    <lineage>
        <taxon>Eukaryota</taxon>
        <taxon>Fungi</taxon>
        <taxon>Dikarya</taxon>
        <taxon>Ascomycota</taxon>
        <taxon>Pezizomycotina</taxon>
        <taxon>Lecanoromycetes</taxon>
        <taxon>OSLEUM clade</taxon>
        <taxon>Lecanoromycetidae</taxon>
        <taxon>Lecanorales</taxon>
        <taxon>Lecanorineae</taxon>
        <taxon>Parmeliaceae</taxon>
        <taxon>Letharia</taxon>
    </lineage>
</organism>
<evidence type="ECO:0008006" key="4">
    <source>
        <dbReference type="Google" id="ProtNLM"/>
    </source>
</evidence>
<sequence length="320" mass="37535">MSPPFAEEHQLDDMHPPYPQYDDRLPSQPLISITSEPGQLFDFLDKDLLTLDLDRMAPKLWLMATQSGSHISPLHHQRIKGRKIVITEDPRLHLVWIEDRIFVKPLPLYLQSYTFWAKYLYHSTTEPNEKAPDTMFPDWSIRKEPISRAALGLLRSYAFLIRHSSDLDIAIHHRLLPPDKTFLSICLFTSQLLSIPDSEVSPRYGYGELRLTRLNFWSKIFLNRWNYETVHRQYSQYFQRFYAPLLFAFGFFSVVLSALQVEMAVESVWTSHQWQAFWLFSRVFSIVSLAVVATPALGLLLLFLGKNMMELEYALTHRQR</sequence>
<evidence type="ECO:0000256" key="1">
    <source>
        <dbReference type="SAM" id="Phobius"/>
    </source>
</evidence>
<feature type="transmembrane region" description="Helical" evidence="1">
    <location>
        <begin position="279"/>
        <end position="304"/>
    </location>
</feature>
<dbReference type="AlphaFoldDB" id="A0A8H6FBG3"/>
<gene>
    <name evidence="2" type="ORF">HO133_001331</name>
</gene>
<dbReference type="RefSeq" id="XP_037151680.1">
    <property type="nucleotide sequence ID" value="XM_037292261.1"/>
</dbReference>
<keyword evidence="1" id="KW-0812">Transmembrane</keyword>
<dbReference type="PANTHER" id="PTHR34414">
    <property type="entry name" value="HET DOMAIN-CONTAINING PROTEIN-RELATED"/>
    <property type="match status" value="1"/>
</dbReference>
<proteinExistence type="predicted"/>
<comment type="caution">
    <text evidence="2">The sequence shown here is derived from an EMBL/GenBank/DDBJ whole genome shotgun (WGS) entry which is preliminary data.</text>
</comment>
<evidence type="ECO:0000313" key="3">
    <source>
        <dbReference type="Proteomes" id="UP000593566"/>
    </source>
</evidence>
<dbReference type="InterPro" id="IPR046536">
    <property type="entry name" value="DUF6601"/>
</dbReference>
<reference evidence="2 3" key="1">
    <citation type="journal article" date="2020" name="Genomics">
        <title>Complete, high-quality genomes from long-read metagenomic sequencing of two wolf lichen thalli reveals enigmatic genome architecture.</title>
        <authorList>
            <person name="McKenzie S.K."/>
            <person name="Walston R.F."/>
            <person name="Allen J.L."/>
        </authorList>
    </citation>
    <scope>NUCLEOTIDE SEQUENCE [LARGE SCALE GENOMIC DNA]</scope>
    <source>
        <strain evidence="2">WasteWater1</strain>
    </source>
</reference>
<keyword evidence="3" id="KW-1185">Reference proteome</keyword>
<evidence type="ECO:0000313" key="2">
    <source>
        <dbReference type="EMBL" id="KAF6222245.1"/>
    </source>
</evidence>
<dbReference type="Proteomes" id="UP000593566">
    <property type="component" value="Unassembled WGS sequence"/>
</dbReference>
<feature type="transmembrane region" description="Helical" evidence="1">
    <location>
        <begin position="241"/>
        <end position="259"/>
    </location>
</feature>
<dbReference type="PANTHER" id="PTHR34414:SF1">
    <property type="entry name" value="SUBTILISIN-LIKE SERINE PROTEASE"/>
    <property type="match status" value="1"/>
</dbReference>
<keyword evidence="1" id="KW-1133">Transmembrane helix</keyword>